<evidence type="ECO:0000256" key="15">
    <source>
        <dbReference type="SAM" id="MobiDB-lite"/>
    </source>
</evidence>
<keyword evidence="13 14" id="KW-0456">Lyase</keyword>
<dbReference type="GO" id="GO:0035556">
    <property type="term" value="P:intracellular signal transduction"/>
    <property type="evidence" value="ECO:0007669"/>
    <property type="project" value="InterPro"/>
</dbReference>
<evidence type="ECO:0000256" key="10">
    <source>
        <dbReference type="ARBA" id="ARBA00022989"/>
    </source>
</evidence>
<dbReference type="PANTHER" id="PTHR45627">
    <property type="entry name" value="ADENYLATE CYCLASE TYPE 1"/>
    <property type="match status" value="1"/>
</dbReference>
<evidence type="ECO:0000256" key="5">
    <source>
        <dbReference type="ARBA" id="ARBA00022692"/>
    </source>
</evidence>
<keyword evidence="6" id="KW-0479">Metal-binding</keyword>
<dbReference type="InterPro" id="IPR029787">
    <property type="entry name" value="Nucleotide_cyclase"/>
</dbReference>
<evidence type="ECO:0000313" key="18">
    <source>
        <dbReference type="EMBL" id="CAG2211321.1"/>
    </source>
</evidence>
<dbReference type="PANTHER" id="PTHR45627:SF12">
    <property type="entry name" value="ADENYLATE CYCLASE TYPE 2"/>
    <property type="match status" value="1"/>
</dbReference>
<dbReference type="OrthoDB" id="2107370at2759"/>
<organism evidence="18 19">
    <name type="scientific">Mytilus edulis</name>
    <name type="common">Blue mussel</name>
    <dbReference type="NCBI Taxonomy" id="6550"/>
    <lineage>
        <taxon>Eukaryota</taxon>
        <taxon>Metazoa</taxon>
        <taxon>Spiralia</taxon>
        <taxon>Lophotrochozoa</taxon>
        <taxon>Mollusca</taxon>
        <taxon>Bivalvia</taxon>
        <taxon>Autobranchia</taxon>
        <taxon>Pteriomorphia</taxon>
        <taxon>Mytilida</taxon>
        <taxon>Mytiloidea</taxon>
        <taxon>Mytilidae</taxon>
        <taxon>Mytilinae</taxon>
        <taxon>Mytilus</taxon>
    </lineage>
</organism>
<evidence type="ECO:0000256" key="3">
    <source>
        <dbReference type="ARBA" id="ARBA00004141"/>
    </source>
</evidence>
<proteinExistence type="inferred from homology"/>
<dbReference type="GO" id="GO:0007189">
    <property type="term" value="P:adenylate cyclase-activating G protein-coupled receptor signaling pathway"/>
    <property type="evidence" value="ECO:0007669"/>
    <property type="project" value="TreeGrafter"/>
</dbReference>
<dbReference type="GO" id="GO:0006171">
    <property type="term" value="P:cAMP biosynthetic process"/>
    <property type="evidence" value="ECO:0007669"/>
    <property type="project" value="UniProtKB-KW"/>
</dbReference>
<feature type="transmembrane region" description="Helical" evidence="16">
    <location>
        <begin position="715"/>
        <end position="742"/>
    </location>
</feature>
<protein>
    <recommendedName>
        <fullName evidence="4">adenylate cyclase</fullName>
        <ecNumber evidence="4">4.6.1.1</ecNumber>
    </recommendedName>
</protein>
<dbReference type="InterPro" id="IPR032628">
    <property type="entry name" value="AC_N"/>
</dbReference>
<dbReference type="InterPro" id="IPR018297">
    <property type="entry name" value="A/G_cyclase_CS"/>
</dbReference>
<evidence type="ECO:0000256" key="13">
    <source>
        <dbReference type="ARBA" id="ARBA00023239"/>
    </source>
</evidence>
<keyword evidence="5 16" id="KW-0812">Transmembrane</keyword>
<evidence type="ECO:0000256" key="2">
    <source>
        <dbReference type="ARBA" id="ARBA00001946"/>
    </source>
</evidence>
<evidence type="ECO:0000256" key="9">
    <source>
        <dbReference type="ARBA" id="ARBA00022842"/>
    </source>
</evidence>
<evidence type="ECO:0000256" key="1">
    <source>
        <dbReference type="ARBA" id="ARBA00001593"/>
    </source>
</evidence>
<evidence type="ECO:0000256" key="7">
    <source>
        <dbReference type="ARBA" id="ARBA00022741"/>
    </source>
</evidence>
<feature type="domain" description="Guanylate cyclase" evidence="17">
    <location>
        <begin position="345"/>
        <end position="473"/>
    </location>
</feature>
<accession>A0A8S3RT35</accession>
<evidence type="ECO:0000313" key="19">
    <source>
        <dbReference type="Proteomes" id="UP000683360"/>
    </source>
</evidence>
<evidence type="ECO:0000256" key="4">
    <source>
        <dbReference type="ARBA" id="ARBA00012201"/>
    </source>
</evidence>
<gene>
    <name evidence="18" type="ORF">MEDL_25223</name>
</gene>
<evidence type="ECO:0000256" key="16">
    <source>
        <dbReference type="SAM" id="Phobius"/>
    </source>
</evidence>
<dbReference type="InterPro" id="IPR001054">
    <property type="entry name" value="A/G_cyclase"/>
</dbReference>
<keyword evidence="12 16" id="KW-0472">Membrane</keyword>
<keyword evidence="10 16" id="KW-1133">Transmembrane helix</keyword>
<dbReference type="GO" id="GO:0046872">
    <property type="term" value="F:metal ion binding"/>
    <property type="evidence" value="ECO:0007669"/>
    <property type="project" value="UniProtKB-KW"/>
</dbReference>
<feature type="transmembrane region" description="Helical" evidence="16">
    <location>
        <begin position="675"/>
        <end position="694"/>
    </location>
</feature>
<feature type="transmembrane region" description="Helical" evidence="16">
    <location>
        <begin position="810"/>
        <end position="831"/>
    </location>
</feature>
<evidence type="ECO:0000259" key="17">
    <source>
        <dbReference type="PROSITE" id="PS50125"/>
    </source>
</evidence>
<keyword evidence="9" id="KW-0460">Magnesium</keyword>
<keyword evidence="7" id="KW-0547">Nucleotide-binding</keyword>
<feature type="transmembrane region" description="Helical" evidence="16">
    <location>
        <begin position="143"/>
        <end position="162"/>
    </location>
</feature>
<dbReference type="Pfam" id="PF00211">
    <property type="entry name" value="Guanylate_cyc"/>
    <property type="match status" value="2"/>
</dbReference>
<dbReference type="Gene3D" id="3.30.70.1230">
    <property type="entry name" value="Nucleotide cyclase"/>
    <property type="match status" value="2"/>
</dbReference>
<evidence type="ECO:0000256" key="12">
    <source>
        <dbReference type="ARBA" id="ARBA00023136"/>
    </source>
</evidence>
<dbReference type="EC" id="4.6.1.1" evidence="4"/>
<evidence type="ECO:0000256" key="14">
    <source>
        <dbReference type="RuleBase" id="RU000405"/>
    </source>
</evidence>
<dbReference type="PROSITE" id="PS00452">
    <property type="entry name" value="GUANYLATE_CYCLASE_1"/>
    <property type="match status" value="2"/>
</dbReference>
<reference evidence="18" key="1">
    <citation type="submission" date="2021-03" db="EMBL/GenBank/DDBJ databases">
        <authorList>
            <person name="Bekaert M."/>
        </authorList>
    </citation>
    <scope>NUCLEOTIDE SEQUENCE</scope>
</reference>
<dbReference type="GO" id="GO:0005886">
    <property type="term" value="C:plasma membrane"/>
    <property type="evidence" value="ECO:0007669"/>
    <property type="project" value="TreeGrafter"/>
</dbReference>
<dbReference type="Pfam" id="PF16214">
    <property type="entry name" value="AC_N"/>
    <property type="match status" value="1"/>
</dbReference>
<comment type="cofactor">
    <cofactor evidence="2">
        <name>Mg(2+)</name>
        <dbReference type="ChEBI" id="CHEBI:18420"/>
    </cofactor>
</comment>
<dbReference type="PROSITE" id="PS50125">
    <property type="entry name" value="GUANYLATE_CYCLASE_2"/>
    <property type="match status" value="2"/>
</dbReference>
<feature type="compositionally biased region" description="Polar residues" evidence="15">
    <location>
        <begin position="16"/>
        <end position="28"/>
    </location>
</feature>
<feature type="transmembrane region" description="Helical" evidence="16">
    <location>
        <begin position="199"/>
        <end position="217"/>
    </location>
</feature>
<dbReference type="SUPFAM" id="SSF55073">
    <property type="entry name" value="Nucleotide cyclase"/>
    <property type="match status" value="2"/>
</dbReference>
<feature type="transmembrane region" description="Helical" evidence="16">
    <location>
        <begin position="780"/>
        <end position="798"/>
    </location>
</feature>
<feature type="transmembrane region" description="Helical" evidence="16">
    <location>
        <begin position="110"/>
        <end position="131"/>
    </location>
</feature>
<dbReference type="FunFam" id="3.30.70.1230:FF:000024">
    <property type="entry name" value="ACXA, isoform A"/>
    <property type="match status" value="1"/>
</dbReference>
<keyword evidence="8" id="KW-0067">ATP-binding</keyword>
<comment type="subcellular location">
    <subcellularLocation>
        <location evidence="3">Membrane</location>
        <topology evidence="3">Multi-pass membrane protein</topology>
    </subcellularLocation>
</comment>
<dbReference type="FunFam" id="3.30.70.1230:FF:000008">
    <property type="entry name" value="Adenylate cyclase type 9"/>
    <property type="match status" value="1"/>
</dbReference>
<comment type="caution">
    <text evidence="18">The sequence shown here is derived from an EMBL/GenBank/DDBJ whole genome shotgun (WGS) entry which is preliminary data.</text>
</comment>
<feature type="domain" description="Guanylate cyclase" evidence="17">
    <location>
        <begin position="897"/>
        <end position="1034"/>
    </location>
</feature>
<keyword evidence="11" id="KW-0115">cAMP biosynthesis</keyword>
<evidence type="ECO:0000256" key="8">
    <source>
        <dbReference type="ARBA" id="ARBA00022840"/>
    </source>
</evidence>
<dbReference type="Proteomes" id="UP000683360">
    <property type="component" value="Unassembled WGS sequence"/>
</dbReference>
<feature type="transmembrane region" description="Helical" evidence="16">
    <location>
        <begin position="644"/>
        <end position="663"/>
    </location>
</feature>
<dbReference type="SMART" id="SM00044">
    <property type="entry name" value="CYCc"/>
    <property type="match status" value="2"/>
</dbReference>
<dbReference type="EMBL" id="CAJPWZ010001257">
    <property type="protein sequence ID" value="CAG2211321.1"/>
    <property type="molecule type" value="Genomic_DNA"/>
</dbReference>
<feature type="transmembrane region" description="Helical" evidence="16">
    <location>
        <begin position="174"/>
        <end position="193"/>
    </location>
</feature>
<comment type="similarity">
    <text evidence="14">Belongs to the adenylyl cyclase class-4/guanylyl cyclase family.</text>
</comment>
<dbReference type="CDD" id="cd07302">
    <property type="entry name" value="CHD"/>
    <property type="match status" value="2"/>
</dbReference>
<evidence type="ECO:0000256" key="11">
    <source>
        <dbReference type="ARBA" id="ARBA00022998"/>
    </source>
</evidence>
<feature type="region of interest" description="Disordered" evidence="15">
    <location>
        <begin position="1"/>
        <end position="28"/>
    </location>
</feature>
<dbReference type="GO" id="GO:0004016">
    <property type="term" value="F:adenylate cyclase activity"/>
    <property type="evidence" value="ECO:0007669"/>
    <property type="project" value="UniProtKB-EC"/>
</dbReference>
<keyword evidence="19" id="KW-1185">Reference proteome</keyword>
<dbReference type="AlphaFoldDB" id="A0A8S3RT35"/>
<evidence type="ECO:0000256" key="6">
    <source>
        <dbReference type="ARBA" id="ARBA00022723"/>
    </source>
</evidence>
<feature type="transmembrane region" description="Helical" evidence="16">
    <location>
        <begin position="758"/>
        <end position="775"/>
    </location>
</feature>
<name>A0A8S3RT35_MYTED</name>
<sequence>MNPTKLCLPKTDNDNKSSTFNQPRNKVSPKVTRSNLLNHNPIPKKHNKAVYARNNKRQNGHAVETGKTRDIKKETLKLKDHSVWTLKKKFEVLQIEPIYQSYIIQIQRPLVVGYIGLAVAILLGTVIYHIANVQSFSNQDYRISQSVLIVGQVSLAIILLCVIKNSIYLKFSTWISVVIWILLLAISNIYFHIPSRRQTTDDVAVTFFLIFMCHVMLPMSKMLSLCFGGMTVVLQITTSGILSPKENMVAELFSNFVILLSANMMGIGHKYLTDLHHRHTFLEARSMIQVKKKLEWENNQRDELLNCCIPGDMVEEMKGDITEKMLNHSNKNPELYVESHYQDVSILYADIVNFTPLSAKCESPNELIDLLNRLFGRFDQLAEKHQCLRIKILGDCYVCVCGVPKPNPNHALNCVSLGVDMIDAIREVRDESKTDVDMRIGVHSGKVLSGVIGLNKWQYDVWSDDVTLANNMEASGIPGKVHITKNVLVQLGDNHQFMVENGNGQERNEYLREKNVETFILSVKQPEIPKNRPKFSFRSYVKMAMFISKLQWKVEKPFAKWKAVSKAIRMSPGQLAQSSSSKITSEIDIIQMGKKFHAEVNMELENKSKLLGRKSSWEGNKDYNPWWMRFSKELELEYNKEPDLWFKVSLILLFGVFVGIQIVHGVVSVRGFEYYAMFGIGITVFTVLIVISLGENFNAEESSFSTWYSRISQNFLLSSPIHIFTICLCAVLTGICSLIPLVSCNRTKDKMPDGCNKPIYFVLCSFLSLSANVLFLQIKYIVKVLLMTVAVIVFDILFHTDSVFQTEGTLSLSVLGSVYTGVMFVALVYFCRQVEFMNRLNFLLKDQCRTEARLSENSASLNMKLLENILPSHVAEYFLTDQAKDQELYSESHENVCIMFASIPNFKEFYQESAARQCIELLNNIIAKFDQMLLLPEFSKVEKIKVIGSTYMAVTGLKPDLCSNAESSHRSNVVTMTQFALKMMSELETVTTNTYQFKLRAGINTGPVTAGVIGAKRPLYDIWGDAVNVASRLDSTSEEDKIQVTEKNAEILIDAGFNCHLKGMTLLKGKGEIVTYMVTPS</sequence>
<comment type="catalytic activity">
    <reaction evidence="1">
        <text>ATP = 3',5'-cyclic AMP + diphosphate</text>
        <dbReference type="Rhea" id="RHEA:15389"/>
        <dbReference type="ChEBI" id="CHEBI:30616"/>
        <dbReference type="ChEBI" id="CHEBI:33019"/>
        <dbReference type="ChEBI" id="CHEBI:58165"/>
        <dbReference type="EC" id="4.6.1.1"/>
    </reaction>
</comment>
<dbReference type="GO" id="GO:0005524">
    <property type="term" value="F:ATP binding"/>
    <property type="evidence" value="ECO:0007669"/>
    <property type="project" value="UniProtKB-KW"/>
</dbReference>